<evidence type="ECO:0008006" key="3">
    <source>
        <dbReference type="Google" id="ProtNLM"/>
    </source>
</evidence>
<name>A0A2H0CZY4_9BACT</name>
<accession>A0A2H0CZY4</accession>
<dbReference type="EMBL" id="PCTN01000161">
    <property type="protein sequence ID" value="PIP75452.1"/>
    <property type="molecule type" value="Genomic_DNA"/>
</dbReference>
<proteinExistence type="predicted"/>
<reference evidence="1 2" key="1">
    <citation type="submission" date="2017-09" db="EMBL/GenBank/DDBJ databases">
        <title>Depth-based differentiation of microbial function through sediment-hosted aquifers and enrichment of novel symbionts in the deep terrestrial subsurface.</title>
        <authorList>
            <person name="Probst A.J."/>
            <person name="Ladd B."/>
            <person name="Jarett J.K."/>
            <person name="Geller-Mcgrath D.E."/>
            <person name="Sieber C.M."/>
            <person name="Emerson J.B."/>
            <person name="Anantharaman K."/>
            <person name="Thomas B.C."/>
            <person name="Malmstrom R."/>
            <person name="Stieglmeier M."/>
            <person name="Klingl A."/>
            <person name="Woyke T."/>
            <person name="Ryan C.M."/>
            <person name="Banfield J.F."/>
        </authorList>
    </citation>
    <scope>NUCLEOTIDE SEQUENCE [LARGE SCALE GENOMIC DNA]</scope>
    <source>
        <strain evidence="1">CG22_combo_CG10-13_8_21_14_all_39_9</strain>
    </source>
</reference>
<protein>
    <recommendedName>
        <fullName evidence="3">3D domain-containing protein</fullName>
    </recommendedName>
</protein>
<sequence>MILDKKILRLAKKILFIVSLSFAFIQVSPQIVYAAPEVNFDYGRGPIELAISNHPDNPRVQGVAEQNQASSSLPDNQELAYYETYITATAYTSREAETDGSPYIAAWGDHVFWGMIASNAFPYGTKIQIPDYFGDKMFIVLDRMNARYYHRLDVWMPELPTAQSWGARYLKIKVYK</sequence>
<comment type="caution">
    <text evidence="1">The sequence shown here is derived from an EMBL/GenBank/DDBJ whole genome shotgun (WGS) entry which is preliminary data.</text>
</comment>
<gene>
    <name evidence="1" type="ORF">COW86_03720</name>
</gene>
<organism evidence="1 2">
    <name type="scientific">Candidatus Kuenenbacteria bacterium CG22_combo_CG10-13_8_21_14_all_39_9</name>
    <dbReference type="NCBI Taxonomy" id="1974621"/>
    <lineage>
        <taxon>Bacteria</taxon>
        <taxon>Candidatus Kueneniibacteriota</taxon>
    </lineage>
</organism>
<dbReference type="AlphaFoldDB" id="A0A2H0CZY4"/>
<evidence type="ECO:0000313" key="1">
    <source>
        <dbReference type="EMBL" id="PIP75452.1"/>
    </source>
</evidence>
<evidence type="ECO:0000313" key="2">
    <source>
        <dbReference type="Proteomes" id="UP000230159"/>
    </source>
</evidence>
<dbReference type="CDD" id="cd22784">
    <property type="entry name" value="DPBB_MltA_YuiC-like"/>
    <property type="match status" value="1"/>
</dbReference>
<dbReference type="Proteomes" id="UP000230159">
    <property type="component" value="Unassembled WGS sequence"/>
</dbReference>